<evidence type="ECO:0000313" key="2">
    <source>
        <dbReference type="EMBL" id="GBP55017.1"/>
    </source>
</evidence>
<feature type="compositionally biased region" description="Polar residues" evidence="1">
    <location>
        <begin position="56"/>
        <end position="67"/>
    </location>
</feature>
<reference evidence="2 3" key="1">
    <citation type="journal article" date="2019" name="Commun. Biol.">
        <title>The bagworm genome reveals a unique fibroin gene that provides high tensile strength.</title>
        <authorList>
            <person name="Kono N."/>
            <person name="Nakamura H."/>
            <person name="Ohtoshi R."/>
            <person name="Tomita M."/>
            <person name="Numata K."/>
            <person name="Arakawa K."/>
        </authorList>
    </citation>
    <scope>NUCLEOTIDE SEQUENCE [LARGE SCALE GENOMIC DNA]</scope>
</reference>
<protein>
    <submittedName>
        <fullName evidence="2">Uncharacterized protein</fullName>
    </submittedName>
</protein>
<dbReference type="AlphaFoldDB" id="A0A4C1WY28"/>
<accession>A0A4C1WY28</accession>
<feature type="region of interest" description="Disordered" evidence="1">
    <location>
        <begin position="50"/>
        <end position="89"/>
    </location>
</feature>
<comment type="caution">
    <text evidence="2">The sequence shown here is derived from an EMBL/GenBank/DDBJ whole genome shotgun (WGS) entry which is preliminary data.</text>
</comment>
<evidence type="ECO:0000256" key="1">
    <source>
        <dbReference type="SAM" id="MobiDB-lite"/>
    </source>
</evidence>
<keyword evidence="3" id="KW-1185">Reference proteome</keyword>
<dbReference type="Proteomes" id="UP000299102">
    <property type="component" value="Unassembled WGS sequence"/>
</dbReference>
<proteinExistence type="predicted"/>
<dbReference type="EMBL" id="BGZK01000659">
    <property type="protein sequence ID" value="GBP55017.1"/>
    <property type="molecule type" value="Genomic_DNA"/>
</dbReference>
<organism evidence="2 3">
    <name type="scientific">Eumeta variegata</name>
    <name type="common">Bagworm moth</name>
    <name type="synonym">Eumeta japonica</name>
    <dbReference type="NCBI Taxonomy" id="151549"/>
    <lineage>
        <taxon>Eukaryota</taxon>
        <taxon>Metazoa</taxon>
        <taxon>Ecdysozoa</taxon>
        <taxon>Arthropoda</taxon>
        <taxon>Hexapoda</taxon>
        <taxon>Insecta</taxon>
        <taxon>Pterygota</taxon>
        <taxon>Neoptera</taxon>
        <taxon>Endopterygota</taxon>
        <taxon>Lepidoptera</taxon>
        <taxon>Glossata</taxon>
        <taxon>Ditrysia</taxon>
        <taxon>Tineoidea</taxon>
        <taxon>Psychidae</taxon>
        <taxon>Oiketicinae</taxon>
        <taxon>Eumeta</taxon>
    </lineage>
</organism>
<name>A0A4C1WY28_EUMVA</name>
<sequence>MSRAVVSSGILRHALRERLATAEHSHGCHNRQQMVQGLYHGARSPRYPSRFRGELSSDSWSDNPNDLNESDDEGYTQVQKRKSHQPQLFATYGPEFIRLLGKKSKASSSASPVALPTTLATPAAAVTTPAKTPLFTSSWLTARKTISQDAPASQKVKASKATKSS</sequence>
<evidence type="ECO:0000313" key="3">
    <source>
        <dbReference type="Proteomes" id="UP000299102"/>
    </source>
</evidence>
<feature type="region of interest" description="Disordered" evidence="1">
    <location>
        <begin position="146"/>
        <end position="165"/>
    </location>
</feature>
<gene>
    <name evidence="2" type="ORF">EVAR_34492_1</name>
</gene>